<organism evidence="1 2">
    <name type="scientific">Brevibacillus parabrevis</name>
    <dbReference type="NCBI Taxonomy" id="54914"/>
    <lineage>
        <taxon>Bacteria</taxon>
        <taxon>Bacillati</taxon>
        <taxon>Bacillota</taxon>
        <taxon>Bacilli</taxon>
        <taxon>Bacillales</taxon>
        <taxon>Paenibacillaceae</taxon>
        <taxon>Brevibacillus</taxon>
    </lineage>
</organism>
<sequence>MRIQALSGDADFCKKLASSSFHGFVHSVFERTINLKCLDDNELYTIACNKLDNGPNTLVIDLPSLSGMEVAEGDPVYGKGDELIVGSGVFICMRQATKWEAHLPSYPCDIDVLRENVAFMKQYVDAKGKTGGMKMSSRPASLFERETSRMLNERAEALSIELAKGNSESASEQAVRLVGLGPGLTPSGDDFLVGLCIVYKMQNIPCCLSCRFFEKVVESSRELTNEISSITLKKAASGKVRESLVDLLRCLTQGSREELLPALEKVVGIGSSSGTDMALGLICGLERNLEAGGNVCLPKL</sequence>
<evidence type="ECO:0008006" key="3">
    <source>
        <dbReference type="Google" id="ProtNLM"/>
    </source>
</evidence>
<evidence type="ECO:0000313" key="1">
    <source>
        <dbReference type="EMBL" id="GEB34648.1"/>
    </source>
</evidence>
<dbReference type="STRING" id="54914.AV540_09955"/>
<comment type="caution">
    <text evidence="1">The sequence shown here is derived from an EMBL/GenBank/DDBJ whole genome shotgun (WGS) entry which is preliminary data.</text>
</comment>
<accession>A0A4Y3PTD5</accession>
<dbReference type="Pfam" id="PF11392">
    <property type="entry name" value="AllH"/>
    <property type="match status" value="1"/>
</dbReference>
<dbReference type="InterPro" id="IPR021530">
    <property type="entry name" value="AllH-like"/>
</dbReference>
<name>A0A4Y3PTD5_BREPA</name>
<evidence type="ECO:0000313" key="2">
    <source>
        <dbReference type="Proteomes" id="UP000316882"/>
    </source>
</evidence>
<dbReference type="EMBL" id="BJMH01000025">
    <property type="protein sequence ID" value="GEB34648.1"/>
    <property type="molecule type" value="Genomic_DNA"/>
</dbReference>
<protein>
    <recommendedName>
        <fullName evidence="3">DUF2877 domain-containing protein</fullName>
    </recommendedName>
</protein>
<dbReference type="Proteomes" id="UP000316882">
    <property type="component" value="Unassembled WGS sequence"/>
</dbReference>
<gene>
    <name evidence="1" type="ORF">BPA01_42280</name>
</gene>
<dbReference type="RefSeq" id="WP_122965951.1">
    <property type="nucleotide sequence ID" value="NZ_BJMH01000025.1"/>
</dbReference>
<proteinExistence type="predicted"/>
<dbReference type="AlphaFoldDB" id="A0A4Y3PTD5"/>
<keyword evidence="2" id="KW-1185">Reference proteome</keyword>
<reference evidence="1 2" key="1">
    <citation type="submission" date="2019-06" db="EMBL/GenBank/DDBJ databases">
        <title>Whole genome shotgun sequence of Brevibacillus parabrevis NBRC 12334.</title>
        <authorList>
            <person name="Hosoyama A."/>
            <person name="Uohara A."/>
            <person name="Ohji S."/>
            <person name="Ichikawa N."/>
        </authorList>
    </citation>
    <scope>NUCLEOTIDE SEQUENCE [LARGE SCALE GENOMIC DNA]</scope>
    <source>
        <strain evidence="1 2">NBRC 12334</strain>
    </source>
</reference>